<name>A0A5Q6RNW9_9ACTN</name>
<protein>
    <recommendedName>
        <fullName evidence="4">DUF4386 family protein</fullName>
    </recommendedName>
</protein>
<dbReference type="Proteomes" id="UP000307768">
    <property type="component" value="Unassembled WGS sequence"/>
</dbReference>
<sequence length="240" mass="25613">MTDTTLSTVGTVRPVPPLSRAIQLGVATCLILGGLLNGGLQYADHLLAGDPERRELLVWGLEHHAVYQAVWFGVMLSSVCLLLGLLGLAQITRWRAPRLTAVATVLTVLGMWGFGNVLAGTYVAHVVVPDVLGVDAAVTLVEDGYLKDWGMVAGSLVPHLVGSFFGVLLLAVACWRAGLPKVPAVLLIVFLVWDFALSPIGIVEPHVLLLVALVWLGVAVARMPQREWLGQSALPADPLR</sequence>
<keyword evidence="1" id="KW-0812">Transmembrane</keyword>
<evidence type="ECO:0000313" key="2">
    <source>
        <dbReference type="EMBL" id="KAA1419753.1"/>
    </source>
</evidence>
<dbReference type="AlphaFoldDB" id="A0A5Q6RNW9"/>
<evidence type="ECO:0000313" key="3">
    <source>
        <dbReference type="Proteomes" id="UP000307768"/>
    </source>
</evidence>
<evidence type="ECO:0008006" key="4">
    <source>
        <dbReference type="Google" id="ProtNLM"/>
    </source>
</evidence>
<keyword evidence="1" id="KW-0472">Membrane</keyword>
<comment type="caution">
    <text evidence="2">The sequence shown here is derived from an EMBL/GenBank/DDBJ whole genome shotgun (WGS) entry which is preliminary data.</text>
</comment>
<feature type="transmembrane region" description="Helical" evidence="1">
    <location>
        <begin position="65"/>
        <end position="89"/>
    </location>
</feature>
<dbReference type="OrthoDB" id="3782192at2"/>
<gene>
    <name evidence="2" type="ORF">FE697_017740</name>
</gene>
<dbReference type="EMBL" id="VDFQ02000006">
    <property type="protein sequence ID" value="KAA1419753.1"/>
    <property type="molecule type" value="Genomic_DNA"/>
</dbReference>
<feature type="transmembrane region" description="Helical" evidence="1">
    <location>
        <begin position="156"/>
        <end position="175"/>
    </location>
</feature>
<organism evidence="2 3">
    <name type="scientific">Mumia zhuanghuii</name>
    <dbReference type="NCBI Taxonomy" id="2585211"/>
    <lineage>
        <taxon>Bacteria</taxon>
        <taxon>Bacillati</taxon>
        <taxon>Actinomycetota</taxon>
        <taxon>Actinomycetes</taxon>
        <taxon>Propionibacteriales</taxon>
        <taxon>Nocardioidaceae</taxon>
        <taxon>Mumia</taxon>
    </lineage>
</organism>
<dbReference type="RefSeq" id="WP_149770976.1">
    <property type="nucleotide sequence ID" value="NZ_VDFQ02000006.1"/>
</dbReference>
<feature type="transmembrane region" description="Helical" evidence="1">
    <location>
        <begin position="21"/>
        <end position="43"/>
    </location>
</feature>
<proteinExistence type="predicted"/>
<accession>A0A5Q6RNW9</accession>
<feature type="transmembrane region" description="Helical" evidence="1">
    <location>
        <begin position="101"/>
        <end position="124"/>
    </location>
</feature>
<keyword evidence="1" id="KW-1133">Transmembrane helix</keyword>
<feature type="transmembrane region" description="Helical" evidence="1">
    <location>
        <begin position="206"/>
        <end position="223"/>
    </location>
</feature>
<reference evidence="2 3" key="1">
    <citation type="submission" date="2019-09" db="EMBL/GenBank/DDBJ databases">
        <title>Mumia zhuanghuii sp. nov. isolated from the intestinal contents of plateau pika (Ochotona curzoniae) in the Qinghai-Tibet plateau of China.</title>
        <authorList>
            <person name="Tian Z."/>
        </authorList>
    </citation>
    <scope>NUCLEOTIDE SEQUENCE [LARGE SCALE GENOMIC DNA]</scope>
    <source>
        <strain evidence="3">350</strain>
    </source>
</reference>
<evidence type="ECO:0000256" key="1">
    <source>
        <dbReference type="SAM" id="Phobius"/>
    </source>
</evidence>
<feature type="transmembrane region" description="Helical" evidence="1">
    <location>
        <begin position="182"/>
        <end position="200"/>
    </location>
</feature>